<name>E4URC4_ARTGP</name>
<dbReference type="GeneID" id="10030977"/>
<feature type="signal peptide" evidence="1">
    <location>
        <begin position="1"/>
        <end position="18"/>
    </location>
</feature>
<sequence>MAAFELGGCLVSCRVAAACTLPCEQGRQPEIKITNDPPDWSSLKIGEYGKENVFPSKIYQLQPMMGSAARRLRQAGYTPAGHQHVVSGTEILICSSDSGGHLLGSFAIITPYISTPKKRLGRLGGEPLTSDTHTECV</sequence>
<evidence type="ECO:0000256" key="1">
    <source>
        <dbReference type="SAM" id="SignalP"/>
    </source>
</evidence>
<dbReference type="VEuPathDB" id="FungiDB:MGYG_03192"/>
<evidence type="ECO:0000313" key="2">
    <source>
        <dbReference type="EMBL" id="EFR00187.1"/>
    </source>
</evidence>
<keyword evidence="1" id="KW-0732">Signal</keyword>
<keyword evidence="3" id="KW-1185">Reference proteome</keyword>
<feature type="chain" id="PRO_5003187947" evidence="1">
    <location>
        <begin position="19"/>
        <end position="137"/>
    </location>
</feature>
<evidence type="ECO:0000313" key="3">
    <source>
        <dbReference type="Proteomes" id="UP000002669"/>
    </source>
</evidence>
<proteinExistence type="predicted"/>
<dbReference type="EMBL" id="DS989823">
    <property type="protein sequence ID" value="EFR00187.1"/>
    <property type="molecule type" value="Genomic_DNA"/>
</dbReference>
<dbReference type="Proteomes" id="UP000002669">
    <property type="component" value="Unassembled WGS sequence"/>
</dbReference>
<gene>
    <name evidence="2" type="ORF">MGYG_03192</name>
</gene>
<accession>E4URC4</accession>
<dbReference type="RefSeq" id="XP_003175669.1">
    <property type="nucleotide sequence ID" value="XM_003175621.1"/>
</dbReference>
<dbReference type="HOGENOM" id="CLU_1864640_0_0_1"/>
<dbReference type="InParanoid" id="E4URC4"/>
<dbReference type="AlphaFoldDB" id="E4URC4"/>
<reference evidence="3" key="1">
    <citation type="journal article" date="2012" name="MBio">
        <title>Comparative genome analysis of Trichophyton rubrum and related dermatophytes reveals candidate genes involved in infection.</title>
        <authorList>
            <person name="Martinez D.A."/>
            <person name="Oliver B.G."/>
            <person name="Graeser Y."/>
            <person name="Goldberg J.M."/>
            <person name="Li W."/>
            <person name="Martinez-Rossi N.M."/>
            <person name="Monod M."/>
            <person name="Shelest E."/>
            <person name="Barton R.C."/>
            <person name="Birch E."/>
            <person name="Brakhage A.A."/>
            <person name="Chen Z."/>
            <person name="Gurr S.J."/>
            <person name="Heiman D."/>
            <person name="Heitman J."/>
            <person name="Kosti I."/>
            <person name="Rossi A."/>
            <person name="Saif S."/>
            <person name="Samalova M."/>
            <person name="Saunders C.W."/>
            <person name="Shea T."/>
            <person name="Summerbell R.C."/>
            <person name="Xu J."/>
            <person name="Young S."/>
            <person name="Zeng Q."/>
            <person name="Birren B.W."/>
            <person name="Cuomo C.A."/>
            <person name="White T.C."/>
        </authorList>
    </citation>
    <scope>NUCLEOTIDE SEQUENCE [LARGE SCALE GENOMIC DNA]</scope>
    <source>
        <strain evidence="3">ATCC MYA-4604 / CBS 118893</strain>
    </source>
</reference>
<organism evidence="3">
    <name type="scientific">Arthroderma gypseum (strain ATCC MYA-4604 / CBS 118893)</name>
    <name type="common">Microsporum gypseum</name>
    <dbReference type="NCBI Taxonomy" id="535722"/>
    <lineage>
        <taxon>Eukaryota</taxon>
        <taxon>Fungi</taxon>
        <taxon>Dikarya</taxon>
        <taxon>Ascomycota</taxon>
        <taxon>Pezizomycotina</taxon>
        <taxon>Eurotiomycetes</taxon>
        <taxon>Eurotiomycetidae</taxon>
        <taxon>Onygenales</taxon>
        <taxon>Arthrodermataceae</taxon>
        <taxon>Nannizzia</taxon>
    </lineage>
</organism>
<protein>
    <submittedName>
        <fullName evidence="2">Uncharacterized protein</fullName>
    </submittedName>
</protein>